<feature type="compositionally biased region" description="Low complexity" evidence="3">
    <location>
        <begin position="632"/>
        <end position="648"/>
    </location>
</feature>
<dbReference type="SMART" id="SM00360">
    <property type="entry name" value="RRM"/>
    <property type="match status" value="2"/>
</dbReference>
<evidence type="ECO:0000256" key="3">
    <source>
        <dbReference type="SAM" id="MobiDB-lite"/>
    </source>
</evidence>
<evidence type="ECO:0000313" key="6">
    <source>
        <dbReference type="Proteomes" id="UP001355207"/>
    </source>
</evidence>
<feature type="region of interest" description="Disordered" evidence="3">
    <location>
        <begin position="1"/>
        <end position="49"/>
    </location>
</feature>
<dbReference type="Gene3D" id="3.30.70.330">
    <property type="match status" value="2"/>
</dbReference>
<dbReference type="InterPro" id="IPR035979">
    <property type="entry name" value="RBD_domain_sf"/>
</dbReference>
<proteinExistence type="predicted"/>
<sequence length="944" mass="99631">MVDGHEPSSTSSSYSMSNRGSNHGSADGSERGRSPISHHMDLLRSSSRTPTSAEIDAVIAAAMANAPPPIPIQPEFTESINRSVTPLMTNLLPSAVGIDGRVNLFVGNLPYRVRWQDLKDLFRKAGTVLRADVSLGPDNRSRGYGTVLMGSREDAARAIDRYNGYTWQTRTLEVRPDRLPPEYEPQNHILQQQPHPHSNQHPHRPPVFAYHSSGHAPFPMSGHLTSQPNWMPGHGGRPSFPGGPGHTGSHPFLLPGSTLSSLGTHSSPLAPPMTLSGSSPIPTSQTPSASLYPAVSLPISAQNTGGHPLPYPQLAASPLAGSLTAGTPQPHPQTGIHSRRESQAPFSHSISPDPHIPQPHPKSTSPAPDIAVGASRPSTGHDKPTPPPSSISLVRGDSSSGRAPPPGNLGALPPPPFGAVKAVISPTSSSQGLAPSGPSASTDEIGQSPSAIPRVPVAPIPQLEGLAHQGMGLGPPGTLHDRVIFVSNLPLSVQWQDLKDLLRPAGTIIRADIATDASGKPRGFGTALFASEGDAAKAVSMLNDREIQGQRIRAHLERDGTASRRGSTVADFAQTPPQVDGTSDDSTKPDESAFADGSAVSSAPAGSTVSPQKSGEVSPAAKLPWSLNTSLQQQTPGRPRPIQGQGPTHGTPGLHQHTPNLRQLHHPGPISMPSFPPMQQENPLSPLQSRGLPPMTPSMPGFVFNAPMYPETPGGFMSSSNFGPFSPGIPVTSPNAFGYNPFSAPGAPIRYPQPPHSQIHQYQGSAALGTPTTQSFPIMNGHSNHNGYNGGPPGSISQALLNNNQDYFPSMGNVVSAPDTPTPKINDNKRPSTSSNSSSTVTTNPLNARERLASTASGSGSIIENLIESTDQLEILQDDEDDETRAPDSPSEMRRSLSNNSNKHLQQNNHDVRGRGSLDERRSFLDPSVSSSVDRRASFDVAKR</sequence>
<feature type="compositionally biased region" description="Pro residues" evidence="3">
    <location>
        <begin position="403"/>
        <end position="417"/>
    </location>
</feature>
<feature type="compositionally biased region" description="Polar residues" evidence="3">
    <location>
        <begin position="599"/>
        <end position="615"/>
    </location>
</feature>
<dbReference type="GO" id="GO:1990904">
    <property type="term" value="C:ribonucleoprotein complex"/>
    <property type="evidence" value="ECO:0007669"/>
    <property type="project" value="TreeGrafter"/>
</dbReference>
<dbReference type="FunFam" id="3.30.70.330:FF:000742">
    <property type="entry name" value="Telomere maintenance protein, putative"/>
    <property type="match status" value="1"/>
</dbReference>
<feature type="compositionally biased region" description="Basic and acidic residues" evidence="3">
    <location>
        <begin position="933"/>
        <end position="944"/>
    </location>
</feature>
<feature type="compositionally biased region" description="Polar residues" evidence="3">
    <location>
        <begin position="275"/>
        <end position="289"/>
    </location>
</feature>
<feature type="compositionally biased region" description="Polar residues" evidence="3">
    <location>
        <begin position="796"/>
        <end position="807"/>
    </location>
</feature>
<feature type="compositionally biased region" description="Basic and acidic residues" evidence="3">
    <location>
        <begin position="28"/>
        <end position="42"/>
    </location>
</feature>
<reference evidence="5 6" key="1">
    <citation type="submission" date="2024-01" db="EMBL/GenBank/DDBJ databases">
        <title>Comparative genomics of Cryptococcus and Kwoniella reveals pathogenesis evolution and contrasting modes of karyotype evolution via chromosome fusion or intercentromeric recombination.</title>
        <authorList>
            <person name="Coelho M.A."/>
            <person name="David-Palma M."/>
            <person name="Shea T."/>
            <person name="Bowers K."/>
            <person name="McGinley-Smith S."/>
            <person name="Mohammad A.W."/>
            <person name="Gnirke A."/>
            <person name="Yurkov A.M."/>
            <person name="Nowrousian M."/>
            <person name="Sun S."/>
            <person name="Cuomo C.A."/>
            <person name="Heitman J."/>
        </authorList>
    </citation>
    <scope>NUCLEOTIDE SEQUENCE [LARGE SCALE GENOMIC DNA]</scope>
    <source>
        <strain evidence="5 6">CBS 6074</strain>
    </source>
</reference>
<dbReference type="PANTHER" id="PTHR23003">
    <property type="entry name" value="RNA RECOGNITION MOTIF RRM DOMAIN CONTAINING PROTEIN"/>
    <property type="match status" value="1"/>
</dbReference>
<dbReference type="InterPro" id="IPR012677">
    <property type="entry name" value="Nucleotide-bd_a/b_plait_sf"/>
</dbReference>
<dbReference type="GeneID" id="91091233"/>
<feature type="compositionally biased region" description="Basic and acidic residues" evidence="3">
    <location>
        <begin position="910"/>
        <end position="924"/>
    </location>
</feature>
<feature type="compositionally biased region" description="Low complexity" evidence="3">
    <location>
        <begin position="253"/>
        <end position="268"/>
    </location>
</feature>
<dbReference type="Proteomes" id="UP001355207">
    <property type="component" value="Chromosome 1"/>
</dbReference>
<accession>A0AAX4JME5</accession>
<feature type="region of interest" description="Disordered" evidence="3">
    <location>
        <begin position="780"/>
        <end position="848"/>
    </location>
</feature>
<dbReference type="PANTHER" id="PTHR23003:SF64">
    <property type="entry name" value="RRM DOMAIN-CONTAINING PROTEIN"/>
    <property type="match status" value="1"/>
</dbReference>
<feature type="compositionally biased region" description="Low complexity" evidence="3">
    <location>
        <begin position="8"/>
        <end position="21"/>
    </location>
</feature>
<feature type="compositionally biased region" description="Polar residues" evidence="3">
    <location>
        <begin position="896"/>
        <end position="909"/>
    </location>
</feature>
<evidence type="ECO:0000259" key="4">
    <source>
        <dbReference type="PROSITE" id="PS50102"/>
    </source>
</evidence>
<evidence type="ECO:0000256" key="2">
    <source>
        <dbReference type="PROSITE-ProRule" id="PRU00176"/>
    </source>
</evidence>
<feature type="compositionally biased region" description="Polar residues" evidence="3">
    <location>
        <begin position="425"/>
        <end position="450"/>
    </location>
</feature>
<gene>
    <name evidence="5" type="ORF">L201_000561</name>
</gene>
<dbReference type="GO" id="GO:0003729">
    <property type="term" value="F:mRNA binding"/>
    <property type="evidence" value="ECO:0007669"/>
    <property type="project" value="TreeGrafter"/>
</dbReference>
<feature type="domain" description="RRM" evidence="4">
    <location>
        <begin position="482"/>
        <end position="559"/>
    </location>
</feature>
<dbReference type="InterPro" id="IPR050374">
    <property type="entry name" value="RRT5_SRSF_SR"/>
</dbReference>
<dbReference type="FunFam" id="3.30.70.330:FF:000145">
    <property type="entry name" value="Putative RNP domain-containing protein"/>
    <property type="match status" value="1"/>
</dbReference>
<dbReference type="GO" id="GO:0005634">
    <property type="term" value="C:nucleus"/>
    <property type="evidence" value="ECO:0007669"/>
    <property type="project" value="TreeGrafter"/>
</dbReference>
<feature type="domain" description="RRM" evidence="4">
    <location>
        <begin position="102"/>
        <end position="179"/>
    </location>
</feature>
<dbReference type="GO" id="GO:0005737">
    <property type="term" value="C:cytoplasm"/>
    <property type="evidence" value="ECO:0007669"/>
    <property type="project" value="TreeGrafter"/>
</dbReference>
<dbReference type="RefSeq" id="XP_066072458.1">
    <property type="nucleotide sequence ID" value="XM_066216361.1"/>
</dbReference>
<dbReference type="PROSITE" id="PS50102">
    <property type="entry name" value="RRM"/>
    <property type="match status" value="2"/>
</dbReference>
<keyword evidence="6" id="KW-1185">Reference proteome</keyword>
<feature type="region of interest" description="Disordered" evidence="3">
    <location>
        <begin position="306"/>
        <end position="455"/>
    </location>
</feature>
<feature type="region of interest" description="Disordered" evidence="3">
    <location>
        <begin position="189"/>
        <end position="289"/>
    </location>
</feature>
<keyword evidence="1 2" id="KW-0694">RNA-binding</keyword>
<feature type="compositionally biased region" description="Low complexity" evidence="3">
    <location>
        <begin position="832"/>
        <end position="844"/>
    </location>
</feature>
<organism evidence="5 6">
    <name type="scientific">Kwoniella dendrophila CBS 6074</name>
    <dbReference type="NCBI Taxonomy" id="1295534"/>
    <lineage>
        <taxon>Eukaryota</taxon>
        <taxon>Fungi</taxon>
        <taxon>Dikarya</taxon>
        <taxon>Basidiomycota</taxon>
        <taxon>Agaricomycotina</taxon>
        <taxon>Tremellomycetes</taxon>
        <taxon>Tremellales</taxon>
        <taxon>Cryptococcaceae</taxon>
        <taxon>Kwoniella</taxon>
    </lineage>
</organism>
<evidence type="ECO:0000313" key="5">
    <source>
        <dbReference type="EMBL" id="WWC85695.1"/>
    </source>
</evidence>
<dbReference type="Pfam" id="PF00076">
    <property type="entry name" value="RRM_1"/>
    <property type="match status" value="2"/>
</dbReference>
<protein>
    <recommendedName>
        <fullName evidence="4">RRM domain-containing protein</fullName>
    </recommendedName>
</protein>
<dbReference type="InterPro" id="IPR000504">
    <property type="entry name" value="RRM_dom"/>
</dbReference>
<name>A0AAX4JME5_9TREE</name>
<dbReference type="EMBL" id="CP144098">
    <property type="protein sequence ID" value="WWC85695.1"/>
    <property type="molecule type" value="Genomic_DNA"/>
</dbReference>
<dbReference type="SUPFAM" id="SSF54928">
    <property type="entry name" value="RNA-binding domain, RBD"/>
    <property type="match status" value="2"/>
</dbReference>
<feature type="region of interest" description="Disordered" evidence="3">
    <location>
        <begin position="874"/>
        <end position="944"/>
    </location>
</feature>
<feature type="region of interest" description="Disordered" evidence="3">
    <location>
        <begin position="556"/>
        <end position="685"/>
    </location>
</feature>
<evidence type="ECO:0000256" key="1">
    <source>
        <dbReference type="ARBA" id="ARBA00022884"/>
    </source>
</evidence>
<dbReference type="AlphaFoldDB" id="A0AAX4JME5"/>